<dbReference type="Gene3D" id="3.30.2350.10">
    <property type="entry name" value="Pseudouridine synthase"/>
    <property type="match status" value="1"/>
</dbReference>
<keyword evidence="5 8" id="KW-0694">RNA-binding</keyword>
<dbReference type="NCBIfam" id="TIGR00005">
    <property type="entry name" value="rluA_subfam"/>
    <property type="match status" value="1"/>
</dbReference>
<keyword evidence="6 9" id="KW-0413">Isomerase</keyword>
<dbReference type="InterPro" id="IPR050188">
    <property type="entry name" value="RluA_PseudoU_synthase"/>
</dbReference>
<dbReference type="PANTHER" id="PTHR21600">
    <property type="entry name" value="MITOCHONDRIAL RNA PSEUDOURIDINE SYNTHASE"/>
    <property type="match status" value="1"/>
</dbReference>
<dbReference type="InterPro" id="IPR006225">
    <property type="entry name" value="PsdUridine_synth_RluC/D"/>
</dbReference>
<evidence type="ECO:0000256" key="10">
    <source>
        <dbReference type="SAM" id="MobiDB-lite"/>
    </source>
</evidence>
<dbReference type="GO" id="GO:0160141">
    <property type="term" value="F:23S rRNA pseudouridine(955/2504/2580) synthase activity"/>
    <property type="evidence" value="ECO:0007669"/>
    <property type="project" value="UniProtKB-EC"/>
</dbReference>
<organism evidence="12 13">
    <name type="scientific">Aquisalimonas asiatica</name>
    <dbReference type="NCBI Taxonomy" id="406100"/>
    <lineage>
        <taxon>Bacteria</taxon>
        <taxon>Pseudomonadati</taxon>
        <taxon>Pseudomonadota</taxon>
        <taxon>Gammaproteobacteria</taxon>
        <taxon>Chromatiales</taxon>
        <taxon>Ectothiorhodospiraceae</taxon>
        <taxon>Aquisalimonas</taxon>
    </lineage>
</organism>
<reference evidence="12 13" key="1">
    <citation type="submission" date="2016-10" db="EMBL/GenBank/DDBJ databases">
        <authorList>
            <person name="de Groot N.N."/>
        </authorList>
    </citation>
    <scope>NUCLEOTIDE SEQUENCE [LARGE SCALE GENOMIC DNA]</scope>
    <source>
        <strain evidence="12 13">CGMCC 1.6291</strain>
    </source>
</reference>
<dbReference type="InterPro" id="IPR020103">
    <property type="entry name" value="PsdUridine_synth_cat_dom_sf"/>
</dbReference>
<comment type="similarity">
    <text evidence="3 9">Belongs to the pseudouridine synthase RluA family.</text>
</comment>
<dbReference type="SUPFAM" id="SSF55120">
    <property type="entry name" value="Pseudouridine synthase"/>
    <property type="match status" value="1"/>
</dbReference>
<gene>
    <name evidence="12" type="ORF">SAMN04488052_101537</name>
</gene>
<dbReference type="SUPFAM" id="SSF55174">
    <property type="entry name" value="Alpha-L RNA-binding motif"/>
    <property type="match status" value="1"/>
</dbReference>
<dbReference type="InterPro" id="IPR036986">
    <property type="entry name" value="S4_RNA-bd_sf"/>
</dbReference>
<keyword evidence="4" id="KW-0698">rRNA processing</keyword>
<feature type="region of interest" description="Disordered" evidence="10">
    <location>
        <begin position="1"/>
        <end position="20"/>
    </location>
</feature>
<dbReference type="EMBL" id="FOEG01000001">
    <property type="protein sequence ID" value="SEO52645.1"/>
    <property type="molecule type" value="Genomic_DNA"/>
</dbReference>
<dbReference type="STRING" id="406100.SAMN04488052_101537"/>
<dbReference type="PROSITE" id="PS01129">
    <property type="entry name" value="PSI_RLU"/>
    <property type="match status" value="1"/>
</dbReference>
<dbReference type="SMART" id="SM00363">
    <property type="entry name" value="S4"/>
    <property type="match status" value="1"/>
</dbReference>
<evidence type="ECO:0000259" key="11">
    <source>
        <dbReference type="SMART" id="SM00363"/>
    </source>
</evidence>
<dbReference type="EC" id="5.4.99.-" evidence="9"/>
<protein>
    <recommendedName>
        <fullName evidence="9">Pseudouridine synthase</fullName>
        <ecNumber evidence="9">5.4.99.-</ecNumber>
    </recommendedName>
</protein>
<evidence type="ECO:0000313" key="12">
    <source>
        <dbReference type="EMBL" id="SEO52645.1"/>
    </source>
</evidence>
<evidence type="ECO:0000256" key="4">
    <source>
        <dbReference type="ARBA" id="ARBA00022552"/>
    </source>
</evidence>
<dbReference type="InterPro" id="IPR006224">
    <property type="entry name" value="PsdUridine_synth_RluA-like_CS"/>
</dbReference>
<evidence type="ECO:0000256" key="2">
    <source>
        <dbReference type="ARBA" id="ARBA00002876"/>
    </source>
</evidence>
<dbReference type="PANTHER" id="PTHR21600:SF92">
    <property type="entry name" value="RIBOSOMAL LARGE SUBUNIT PSEUDOURIDINE SYNTHASE C"/>
    <property type="match status" value="1"/>
</dbReference>
<dbReference type="Gene3D" id="3.10.290.10">
    <property type="entry name" value="RNA-binding S4 domain"/>
    <property type="match status" value="1"/>
</dbReference>
<evidence type="ECO:0000256" key="8">
    <source>
        <dbReference type="PROSITE-ProRule" id="PRU00182"/>
    </source>
</evidence>
<comment type="catalytic activity">
    <reaction evidence="1">
        <text>uridine(955/2504/2580) in 23S rRNA = pseudouridine(955/2504/2580) in 23S rRNA</text>
        <dbReference type="Rhea" id="RHEA:42528"/>
        <dbReference type="Rhea" id="RHEA-COMP:10099"/>
        <dbReference type="Rhea" id="RHEA-COMP:10100"/>
        <dbReference type="ChEBI" id="CHEBI:65314"/>
        <dbReference type="ChEBI" id="CHEBI:65315"/>
        <dbReference type="EC" id="5.4.99.24"/>
    </reaction>
</comment>
<evidence type="ECO:0000256" key="3">
    <source>
        <dbReference type="ARBA" id="ARBA00010876"/>
    </source>
</evidence>
<evidence type="ECO:0000313" key="13">
    <source>
        <dbReference type="Proteomes" id="UP000199657"/>
    </source>
</evidence>
<dbReference type="OrthoDB" id="9807829at2"/>
<evidence type="ECO:0000256" key="7">
    <source>
        <dbReference type="PIRSR" id="PIRSR606225-1"/>
    </source>
</evidence>
<evidence type="ECO:0000256" key="6">
    <source>
        <dbReference type="ARBA" id="ARBA00023235"/>
    </source>
</evidence>
<comment type="catalytic activity">
    <reaction evidence="9">
        <text>a uridine in RNA = a pseudouridine in RNA</text>
        <dbReference type="Rhea" id="RHEA:48348"/>
        <dbReference type="Rhea" id="RHEA-COMP:12068"/>
        <dbReference type="Rhea" id="RHEA-COMP:12069"/>
        <dbReference type="ChEBI" id="CHEBI:65314"/>
        <dbReference type="ChEBI" id="CHEBI:65315"/>
    </reaction>
</comment>
<dbReference type="GO" id="GO:0003723">
    <property type="term" value="F:RNA binding"/>
    <property type="evidence" value="ECO:0007669"/>
    <property type="project" value="UniProtKB-KW"/>
</dbReference>
<keyword evidence="13" id="KW-1185">Reference proteome</keyword>
<evidence type="ECO:0000256" key="5">
    <source>
        <dbReference type="ARBA" id="ARBA00022884"/>
    </source>
</evidence>
<accession>A0A1H8QEI6</accession>
<evidence type="ECO:0000256" key="9">
    <source>
        <dbReference type="RuleBase" id="RU362028"/>
    </source>
</evidence>
<name>A0A1H8QEI6_9GAMM</name>
<dbReference type="PROSITE" id="PS50889">
    <property type="entry name" value="S4"/>
    <property type="match status" value="1"/>
</dbReference>
<dbReference type="GO" id="GO:0000455">
    <property type="term" value="P:enzyme-directed rRNA pseudouridine synthesis"/>
    <property type="evidence" value="ECO:0007669"/>
    <property type="project" value="TreeGrafter"/>
</dbReference>
<dbReference type="Pfam" id="PF00849">
    <property type="entry name" value="PseudoU_synth_2"/>
    <property type="match status" value="1"/>
</dbReference>
<sequence>MTSSSRSQGRNGVRHVDVDSGSAGQRIDNFLARELKGVPRSRVHRLLRKGEVRVNGGRVRSGARLAAGDRVRIPPVAVDSVDPASGGEPPKGMQERIRDAVLHEDDRLLVLNKPSGIAVHGGSGVPWGVIETLRAIRPGTAFLELVHRLDRETSGCLLVAKRRSTLRTLHEVIRAGALEKRYLALVKGRLPKHPLPVEARLDRNARRDGERTVQVSAEGQAARSVFRRSEVFREATLAEVSIATGRTHQIRVHGAHAGHPVAGDGRYGDQEWNKALRGLGLKRLFLHASGLRWTDPDNGAEHVYHAALPDELRAVLDELESVAR</sequence>
<dbReference type="AlphaFoldDB" id="A0A1H8QEI6"/>
<comment type="function">
    <text evidence="2">Responsible for synthesis of pseudouridine from uracil at positions 955, 2504 and 2580 in 23S ribosomal RNA.</text>
</comment>
<dbReference type="CDD" id="cd00165">
    <property type="entry name" value="S4"/>
    <property type="match status" value="1"/>
</dbReference>
<dbReference type="RefSeq" id="WP_091639691.1">
    <property type="nucleotide sequence ID" value="NZ_FOEG01000001.1"/>
</dbReference>
<dbReference type="InterPro" id="IPR006145">
    <property type="entry name" value="PsdUridine_synth_RsuA/RluA"/>
</dbReference>
<proteinExistence type="inferred from homology"/>
<dbReference type="CDD" id="cd02869">
    <property type="entry name" value="PseudoU_synth_RluA_like"/>
    <property type="match status" value="1"/>
</dbReference>
<dbReference type="Proteomes" id="UP000199657">
    <property type="component" value="Unassembled WGS sequence"/>
</dbReference>
<feature type="compositionally biased region" description="Polar residues" evidence="10">
    <location>
        <begin position="1"/>
        <end position="10"/>
    </location>
</feature>
<evidence type="ECO:0000256" key="1">
    <source>
        <dbReference type="ARBA" id="ARBA00000381"/>
    </source>
</evidence>
<feature type="active site" evidence="7">
    <location>
        <position position="150"/>
    </location>
</feature>
<feature type="domain" description="RNA-binding S4" evidence="11">
    <location>
        <begin position="25"/>
        <end position="82"/>
    </location>
</feature>
<dbReference type="InterPro" id="IPR002942">
    <property type="entry name" value="S4_RNA-bd"/>
</dbReference>
<dbReference type="Pfam" id="PF01479">
    <property type="entry name" value="S4"/>
    <property type="match status" value="1"/>
</dbReference>